<keyword evidence="2" id="KW-0378">Hydrolase</keyword>
<dbReference type="InterPro" id="IPR029058">
    <property type="entry name" value="AB_hydrolase_fold"/>
</dbReference>
<evidence type="ECO:0000259" key="1">
    <source>
        <dbReference type="Pfam" id="PF12146"/>
    </source>
</evidence>
<sequence>MLLALAGCKTVDIKESMIIRPDALTQARPLPQQAFENGTALEVARPDGAVLHGVLVTRNGAERTLLYFGGNAFHLDESGRHVVAALEGCKANVAIFDYRGYGRSSGMPTVANMKGDGVAIYDVLAARYPGNVIVHGQSLGSFVAAGVAQERPVRGLVLETTATNALDWANNSLPWYFKPFINFKVDDALAAIDNVQVAGSIKAPLLVLAGGEDKTTPAAMSQRVFEASPAEHKRIVILPGAGHNSVLSNPSTTAALCPFIEG</sequence>
<comment type="caution">
    <text evidence="2">The sequence shown here is derived from an EMBL/GenBank/DDBJ whole genome shotgun (WGS) entry which is preliminary data.</text>
</comment>
<dbReference type="SUPFAM" id="SSF53474">
    <property type="entry name" value="alpha/beta-Hydrolases"/>
    <property type="match status" value="1"/>
</dbReference>
<gene>
    <name evidence="2" type="ORF">GM658_21475</name>
</gene>
<feature type="domain" description="Serine aminopeptidase S33" evidence="1">
    <location>
        <begin position="80"/>
        <end position="164"/>
    </location>
</feature>
<reference evidence="2 3" key="1">
    <citation type="submission" date="2019-11" db="EMBL/GenBank/DDBJ databases">
        <title>Type strains purchased from KCTC, JCM and DSMZ.</title>
        <authorList>
            <person name="Lu H."/>
        </authorList>
    </citation>
    <scope>NUCLEOTIDE SEQUENCE [LARGE SCALE GENOMIC DNA]</scope>
    <source>
        <strain evidence="2 3">JCM 31587</strain>
    </source>
</reference>
<dbReference type="Proteomes" id="UP000472320">
    <property type="component" value="Unassembled WGS sequence"/>
</dbReference>
<organism evidence="2 3">
    <name type="scientific">Massilia eburnea</name>
    <dbReference type="NCBI Taxonomy" id="1776165"/>
    <lineage>
        <taxon>Bacteria</taxon>
        <taxon>Pseudomonadati</taxon>
        <taxon>Pseudomonadota</taxon>
        <taxon>Betaproteobacteria</taxon>
        <taxon>Burkholderiales</taxon>
        <taxon>Oxalobacteraceae</taxon>
        <taxon>Telluria group</taxon>
        <taxon>Massilia</taxon>
    </lineage>
</organism>
<dbReference type="Gene3D" id="3.40.50.1820">
    <property type="entry name" value="alpha/beta hydrolase"/>
    <property type="match status" value="1"/>
</dbReference>
<feature type="domain" description="Serine aminopeptidase S33" evidence="1">
    <location>
        <begin position="189"/>
        <end position="244"/>
    </location>
</feature>
<accession>A0A6L6QLZ4</accession>
<dbReference type="PANTHER" id="PTHR12277">
    <property type="entry name" value="ALPHA/BETA HYDROLASE DOMAIN-CONTAINING PROTEIN"/>
    <property type="match status" value="1"/>
</dbReference>
<evidence type="ECO:0000313" key="3">
    <source>
        <dbReference type="Proteomes" id="UP000472320"/>
    </source>
</evidence>
<dbReference type="EMBL" id="WNKX01000019">
    <property type="protein sequence ID" value="MTW13180.1"/>
    <property type="molecule type" value="Genomic_DNA"/>
</dbReference>
<proteinExistence type="predicted"/>
<dbReference type="AlphaFoldDB" id="A0A6L6QLZ4"/>
<dbReference type="InterPro" id="IPR022742">
    <property type="entry name" value="Hydrolase_4"/>
</dbReference>
<dbReference type="OrthoDB" id="9777090at2"/>
<dbReference type="GO" id="GO:0016787">
    <property type="term" value="F:hydrolase activity"/>
    <property type="evidence" value="ECO:0007669"/>
    <property type="project" value="UniProtKB-KW"/>
</dbReference>
<evidence type="ECO:0000313" key="2">
    <source>
        <dbReference type="EMBL" id="MTW13180.1"/>
    </source>
</evidence>
<name>A0A6L6QLZ4_9BURK</name>
<keyword evidence="3" id="KW-1185">Reference proteome</keyword>
<dbReference type="PANTHER" id="PTHR12277:SF81">
    <property type="entry name" value="PROTEIN ABHD13"/>
    <property type="match status" value="1"/>
</dbReference>
<protein>
    <submittedName>
        <fullName evidence="2">Alpha/beta fold hydrolase</fullName>
    </submittedName>
</protein>
<dbReference type="Pfam" id="PF12146">
    <property type="entry name" value="Hydrolase_4"/>
    <property type="match status" value="2"/>
</dbReference>